<dbReference type="AlphaFoldDB" id="A0A9W2XH46"/>
<proteinExistence type="predicted"/>
<keyword evidence="2" id="KW-0732">Signal</keyword>
<protein>
    <submittedName>
        <fullName evidence="5">Uncharacterized protein LOC129603501 isoform X1</fullName>
    </submittedName>
</protein>
<gene>
    <name evidence="5" type="primary">LOC129603501</name>
</gene>
<keyword evidence="1" id="KW-0812">Transmembrane</keyword>
<accession>A0A9W2XH46</accession>
<feature type="domain" description="Immunoglobulin V-set" evidence="3">
    <location>
        <begin position="22"/>
        <end position="125"/>
    </location>
</feature>
<dbReference type="KEGG" id="bspl:129603501"/>
<organism evidence="4 5">
    <name type="scientific">Betta splendens</name>
    <name type="common">Siamese fighting fish</name>
    <dbReference type="NCBI Taxonomy" id="158456"/>
    <lineage>
        <taxon>Eukaryota</taxon>
        <taxon>Metazoa</taxon>
        <taxon>Chordata</taxon>
        <taxon>Craniata</taxon>
        <taxon>Vertebrata</taxon>
        <taxon>Euteleostomi</taxon>
        <taxon>Actinopterygii</taxon>
        <taxon>Neopterygii</taxon>
        <taxon>Teleostei</taxon>
        <taxon>Neoteleostei</taxon>
        <taxon>Acanthomorphata</taxon>
        <taxon>Anabantaria</taxon>
        <taxon>Anabantiformes</taxon>
        <taxon>Anabantoidei</taxon>
        <taxon>Osphronemidae</taxon>
        <taxon>Betta</taxon>
    </lineage>
</organism>
<dbReference type="GeneID" id="129603501"/>
<evidence type="ECO:0000313" key="4">
    <source>
        <dbReference type="Proteomes" id="UP000515150"/>
    </source>
</evidence>
<keyword evidence="4" id="KW-1185">Reference proteome</keyword>
<feature type="signal peptide" evidence="2">
    <location>
        <begin position="1"/>
        <end position="21"/>
    </location>
</feature>
<dbReference type="InterPro" id="IPR036179">
    <property type="entry name" value="Ig-like_dom_sf"/>
</dbReference>
<keyword evidence="1" id="KW-1133">Transmembrane helix</keyword>
<keyword evidence="1" id="KW-0472">Membrane</keyword>
<dbReference type="Pfam" id="PF07686">
    <property type="entry name" value="V-set"/>
    <property type="match status" value="1"/>
</dbReference>
<evidence type="ECO:0000313" key="5">
    <source>
        <dbReference type="RefSeq" id="XP_055360981.1"/>
    </source>
</evidence>
<sequence>MNSFTLLMALSLGWICLSVSASQTVDVQSGEAVMLMCPNMSSYDSLTFWFRLVNKVRISCISVMYKTSFNVFYCEGFQNGTFEMSSNKSTVFLNINRVDLCDSGLYFCGFYTNANTVFSVIQLNVKVEGGDGLDDDDDDDMSRRSIQTANLMKVIIVILTAFFITVISGLVVKIRKLQKADNEETNHQGSKTRGSDDFNYATVTFGPHARRRELESSVVYAATR</sequence>
<dbReference type="InterPro" id="IPR013106">
    <property type="entry name" value="Ig_V-set"/>
</dbReference>
<name>A0A9W2XH46_BETSP</name>
<evidence type="ECO:0000256" key="1">
    <source>
        <dbReference type="SAM" id="Phobius"/>
    </source>
</evidence>
<reference evidence="5" key="1">
    <citation type="submission" date="2025-08" db="UniProtKB">
        <authorList>
            <consortium name="RefSeq"/>
        </authorList>
    </citation>
    <scope>IDENTIFICATION</scope>
</reference>
<dbReference type="OrthoDB" id="9932608at2759"/>
<dbReference type="Proteomes" id="UP000515150">
    <property type="component" value="Chromosome 2"/>
</dbReference>
<feature type="chain" id="PRO_5040833322" evidence="2">
    <location>
        <begin position="22"/>
        <end position="224"/>
    </location>
</feature>
<feature type="transmembrane region" description="Helical" evidence="1">
    <location>
        <begin position="151"/>
        <end position="172"/>
    </location>
</feature>
<evidence type="ECO:0000259" key="3">
    <source>
        <dbReference type="Pfam" id="PF07686"/>
    </source>
</evidence>
<dbReference type="Gene3D" id="2.60.40.10">
    <property type="entry name" value="Immunoglobulins"/>
    <property type="match status" value="1"/>
</dbReference>
<dbReference type="SUPFAM" id="SSF48726">
    <property type="entry name" value="Immunoglobulin"/>
    <property type="match status" value="1"/>
</dbReference>
<dbReference type="RefSeq" id="XP_055360981.1">
    <property type="nucleotide sequence ID" value="XM_055505006.1"/>
</dbReference>
<evidence type="ECO:0000256" key="2">
    <source>
        <dbReference type="SAM" id="SignalP"/>
    </source>
</evidence>
<dbReference type="InterPro" id="IPR013783">
    <property type="entry name" value="Ig-like_fold"/>
</dbReference>